<keyword evidence="1" id="KW-0812">Transmembrane</keyword>
<feature type="transmembrane region" description="Helical" evidence="1">
    <location>
        <begin position="32"/>
        <end position="50"/>
    </location>
</feature>
<gene>
    <name evidence="2" type="ORF">S06H3_30346</name>
</gene>
<dbReference type="EMBL" id="BARV01017861">
    <property type="protein sequence ID" value="GAI28169.1"/>
    <property type="molecule type" value="Genomic_DNA"/>
</dbReference>
<protein>
    <recommendedName>
        <fullName evidence="3">Histidine kinase N-terminal 7TM region domain-containing protein</fullName>
    </recommendedName>
</protein>
<evidence type="ECO:0000313" key="2">
    <source>
        <dbReference type="EMBL" id="GAI28169.1"/>
    </source>
</evidence>
<proteinExistence type="predicted"/>
<accession>X1PB73</accession>
<organism evidence="2">
    <name type="scientific">marine sediment metagenome</name>
    <dbReference type="NCBI Taxonomy" id="412755"/>
    <lineage>
        <taxon>unclassified sequences</taxon>
        <taxon>metagenomes</taxon>
        <taxon>ecological metagenomes</taxon>
    </lineage>
</organism>
<dbReference type="AlphaFoldDB" id="X1PB73"/>
<feature type="transmembrane region" description="Helical" evidence="1">
    <location>
        <begin position="6"/>
        <end position="23"/>
    </location>
</feature>
<feature type="transmembrane region" description="Helical" evidence="1">
    <location>
        <begin position="62"/>
        <end position="79"/>
    </location>
</feature>
<comment type="caution">
    <text evidence="2">The sequence shown here is derived from an EMBL/GenBank/DDBJ whole genome shotgun (WGS) entry which is preliminary data.</text>
</comment>
<sequence>MQKEYLILFSILISLALGLFVYLKEKNKRDRVHFLIFIIIITLWSLSLYFYNNPILLGAAEWIKITFFLTVFIILELLCF</sequence>
<keyword evidence="1" id="KW-1133">Transmembrane helix</keyword>
<reference evidence="2" key="1">
    <citation type="journal article" date="2014" name="Front. Microbiol.">
        <title>High frequency of phylogenetically diverse reductive dehalogenase-homologous genes in deep subseafloor sedimentary metagenomes.</title>
        <authorList>
            <person name="Kawai M."/>
            <person name="Futagami T."/>
            <person name="Toyoda A."/>
            <person name="Takaki Y."/>
            <person name="Nishi S."/>
            <person name="Hori S."/>
            <person name="Arai W."/>
            <person name="Tsubouchi T."/>
            <person name="Morono Y."/>
            <person name="Uchiyama I."/>
            <person name="Ito T."/>
            <person name="Fujiyama A."/>
            <person name="Inagaki F."/>
            <person name="Takami H."/>
        </authorList>
    </citation>
    <scope>NUCLEOTIDE SEQUENCE</scope>
    <source>
        <strain evidence="2">Expedition CK06-06</strain>
    </source>
</reference>
<feature type="non-terminal residue" evidence="2">
    <location>
        <position position="80"/>
    </location>
</feature>
<keyword evidence="1" id="KW-0472">Membrane</keyword>
<name>X1PB73_9ZZZZ</name>
<evidence type="ECO:0008006" key="3">
    <source>
        <dbReference type="Google" id="ProtNLM"/>
    </source>
</evidence>
<evidence type="ECO:0000256" key="1">
    <source>
        <dbReference type="SAM" id="Phobius"/>
    </source>
</evidence>